<feature type="compositionally biased region" description="Acidic residues" evidence="1">
    <location>
        <begin position="206"/>
        <end position="217"/>
    </location>
</feature>
<reference evidence="2 3" key="1">
    <citation type="submission" date="2024-01" db="EMBL/GenBank/DDBJ databases">
        <title>A draft genome for a cacao thread blight-causing isolate of Paramarasmius palmivorus.</title>
        <authorList>
            <person name="Baruah I.K."/>
            <person name="Bukari Y."/>
            <person name="Amoako-Attah I."/>
            <person name="Meinhardt L.W."/>
            <person name="Bailey B.A."/>
            <person name="Cohen S.P."/>
        </authorList>
    </citation>
    <scope>NUCLEOTIDE SEQUENCE [LARGE SCALE GENOMIC DNA]</scope>
    <source>
        <strain evidence="2 3">GH-12</strain>
    </source>
</reference>
<proteinExistence type="predicted"/>
<evidence type="ECO:0000256" key="1">
    <source>
        <dbReference type="SAM" id="MobiDB-lite"/>
    </source>
</evidence>
<protein>
    <submittedName>
        <fullName evidence="2">Uncharacterized protein</fullName>
    </submittedName>
</protein>
<feature type="compositionally biased region" description="Basic residues" evidence="1">
    <location>
        <begin position="222"/>
        <end position="235"/>
    </location>
</feature>
<dbReference type="EMBL" id="JAYKXP010000178">
    <property type="protein sequence ID" value="KAK7021038.1"/>
    <property type="molecule type" value="Genomic_DNA"/>
</dbReference>
<dbReference type="AlphaFoldDB" id="A0AAW0B6J4"/>
<organism evidence="2 3">
    <name type="scientific">Paramarasmius palmivorus</name>
    <dbReference type="NCBI Taxonomy" id="297713"/>
    <lineage>
        <taxon>Eukaryota</taxon>
        <taxon>Fungi</taxon>
        <taxon>Dikarya</taxon>
        <taxon>Basidiomycota</taxon>
        <taxon>Agaricomycotina</taxon>
        <taxon>Agaricomycetes</taxon>
        <taxon>Agaricomycetidae</taxon>
        <taxon>Agaricales</taxon>
        <taxon>Marasmiineae</taxon>
        <taxon>Marasmiaceae</taxon>
        <taxon>Paramarasmius</taxon>
    </lineage>
</organism>
<feature type="region of interest" description="Disordered" evidence="1">
    <location>
        <begin position="411"/>
        <end position="669"/>
    </location>
</feature>
<keyword evidence="3" id="KW-1185">Reference proteome</keyword>
<name>A0AAW0B6J4_9AGAR</name>
<sequence length="833" mass="91209">MVNPGAFSGTRLTFLTANLGAYGIAFQEGWVKDFVADLNRRYNKRYPASLPHNEEPSEEHLAAVNDEAPDPETLFPIRKSGQSDEAFEVAVREHEQLKEVTRYRGAQIARWMKYHYDKSRGIKSKDNPFTQLMAKLTGSSVAEPKRKARAYDLWAKGNPDIVEKLFEQRMKELGGAIGGEGQMDSMPSGVGDVSNDPSTAETSDQEKEDENGDEEPGENVNGKKKKKGKGKKKGRFVKKGEKAFVRVRQDVIKQEYDRLSPEDKKPWEEAVQEDWDRRVAAYKASLDAGFSRDPQARQDCISRLPSFVQPILDGITEATGMHCTLTVGGPEPADMGRLNVVSFHSGETLSTPALNFGEACQEGYRNFFIPLYGSYLRKCFTVEECKSRALPKHGVSLEAVLLGEERANFDTIETPGIPREDSAGKGGNEGVGNAEGTDPMNPITEPLPAIDVPPAIPKKSSTTSEETMRTSSAPKSPASAQLNDEVPPPMTFSPPPSPVAPSRPSSSHRGDLDPTEASSPPPCSPPITIPPSTPPRMSSPFYPPSPEDSIATADLDIPPSESLQEDGAGLQHEPELELAAGKAKVLVKKSRRSAPTVSGEALPKVTPSVSRGRATRATATSSKAPSSSAKVAGTKASIGNKRKAGKEIAPPPKRANHGKATVNSRSPDGAPAYVQNVFRMAADVGMGERFMEALQLYVRLEEDHGYQGGSLKTVDRPDEVPQWYKRRRAVWYPDLGDDLARFSQDFKSWFRACSPPWRVPKNTSLPMVRKSGADWACLRVLGPNGIVSFLVALIWWQKAIKDQSAQAPRIAELQSRFDAVFEEVMYSFQSISE</sequence>
<feature type="compositionally biased region" description="Pro residues" evidence="1">
    <location>
        <begin position="519"/>
        <end position="534"/>
    </location>
</feature>
<evidence type="ECO:0000313" key="2">
    <source>
        <dbReference type="EMBL" id="KAK7021038.1"/>
    </source>
</evidence>
<accession>A0AAW0B6J4</accession>
<dbReference type="Proteomes" id="UP001383192">
    <property type="component" value="Unassembled WGS sequence"/>
</dbReference>
<gene>
    <name evidence="2" type="ORF">VNI00_017570</name>
</gene>
<evidence type="ECO:0000313" key="3">
    <source>
        <dbReference type="Proteomes" id="UP001383192"/>
    </source>
</evidence>
<feature type="compositionally biased region" description="Pro residues" evidence="1">
    <location>
        <begin position="486"/>
        <end position="501"/>
    </location>
</feature>
<feature type="compositionally biased region" description="Low complexity" evidence="1">
    <location>
        <begin position="460"/>
        <end position="472"/>
    </location>
</feature>
<feature type="region of interest" description="Disordered" evidence="1">
    <location>
        <begin position="176"/>
        <end position="235"/>
    </location>
</feature>
<comment type="caution">
    <text evidence="2">The sequence shown here is derived from an EMBL/GenBank/DDBJ whole genome shotgun (WGS) entry which is preliminary data.</text>
</comment>
<feature type="compositionally biased region" description="Low complexity" evidence="1">
    <location>
        <begin position="608"/>
        <end position="633"/>
    </location>
</feature>